<accession>A0ABT1RMK8</accession>
<name>A0ABT1RMK8_9FIRM</name>
<dbReference type="EMBL" id="JANFXK010000006">
    <property type="protein sequence ID" value="MCQ4636405.1"/>
    <property type="molecule type" value="Genomic_DNA"/>
</dbReference>
<comment type="caution">
    <text evidence="2">The sequence shown here is derived from an EMBL/GenBank/DDBJ whole genome shotgun (WGS) entry which is preliminary data.</text>
</comment>
<dbReference type="InterPro" id="IPR036390">
    <property type="entry name" value="WH_DNA-bd_sf"/>
</dbReference>
<dbReference type="InterPro" id="IPR000835">
    <property type="entry name" value="HTH_MarR-typ"/>
</dbReference>
<dbReference type="InterPro" id="IPR036388">
    <property type="entry name" value="WH-like_DNA-bd_sf"/>
</dbReference>
<keyword evidence="3" id="KW-1185">Reference proteome</keyword>
<dbReference type="RefSeq" id="WP_256131593.1">
    <property type="nucleotide sequence ID" value="NZ_JANFXK010000006.1"/>
</dbReference>
<feature type="domain" description="HTH marR-type" evidence="1">
    <location>
        <begin position="2"/>
        <end position="48"/>
    </location>
</feature>
<dbReference type="Gene3D" id="1.10.10.10">
    <property type="entry name" value="Winged helix-like DNA-binding domain superfamily/Winged helix DNA-binding domain"/>
    <property type="match status" value="1"/>
</dbReference>
<protein>
    <submittedName>
        <fullName evidence="2">MarR family transcriptional regulator</fullName>
    </submittedName>
</protein>
<proteinExistence type="predicted"/>
<gene>
    <name evidence="2" type="ORF">NE619_06660</name>
</gene>
<dbReference type="Proteomes" id="UP001524502">
    <property type="component" value="Unassembled WGS sequence"/>
</dbReference>
<sequence>MLIDVIKQMPNITQAGIQSEMGISRTCVQRMMKELQAEGMIERVGSKKTGYWKVNEGKD</sequence>
<organism evidence="2 3">
    <name type="scientific">Anaerovorax odorimutans</name>
    <dbReference type="NCBI Taxonomy" id="109327"/>
    <lineage>
        <taxon>Bacteria</taxon>
        <taxon>Bacillati</taxon>
        <taxon>Bacillota</taxon>
        <taxon>Clostridia</taxon>
        <taxon>Peptostreptococcales</taxon>
        <taxon>Anaerovoracaceae</taxon>
        <taxon>Anaerovorax</taxon>
    </lineage>
</organism>
<reference evidence="2 3" key="1">
    <citation type="submission" date="2022-06" db="EMBL/GenBank/DDBJ databases">
        <title>Isolation of gut microbiota from human fecal samples.</title>
        <authorList>
            <person name="Pamer E.G."/>
            <person name="Barat B."/>
            <person name="Waligurski E."/>
            <person name="Medina S."/>
            <person name="Paddock L."/>
            <person name="Mostad J."/>
        </authorList>
    </citation>
    <scope>NUCLEOTIDE SEQUENCE [LARGE SCALE GENOMIC DNA]</scope>
    <source>
        <strain evidence="2 3">SL.3.17</strain>
    </source>
</reference>
<evidence type="ECO:0000259" key="1">
    <source>
        <dbReference type="Pfam" id="PF12802"/>
    </source>
</evidence>
<evidence type="ECO:0000313" key="2">
    <source>
        <dbReference type="EMBL" id="MCQ4636405.1"/>
    </source>
</evidence>
<evidence type="ECO:0000313" key="3">
    <source>
        <dbReference type="Proteomes" id="UP001524502"/>
    </source>
</evidence>
<dbReference type="SUPFAM" id="SSF46785">
    <property type="entry name" value="Winged helix' DNA-binding domain"/>
    <property type="match status" value="1"/>
</dbReference>
<dbReference type="Pfam" id="PF12802">
    <property type="entry name" value="MarR_2"/>
    <property type="match status" value="1"/>
</dbReference>